<dbReference type="EMBL" id="JNVM01000001">
    <property type="protein sequence ID" value="KEQ27863.1"/>
    <property type="molecule type" value="Genomic_DNA"/>
</dbReference>
<feature type="repeat" description="ANK" evidence="3">
    <location>
        <begin position="146"/>
        <end position="173"/>
    </location>
</feature>
<evidence type="ECO:0000313" key="5">
    <source>
        <dbReference type="Proteomes" id="UP000028123"/>
    </source>
</evidence>
<dbReference type="SUPFAM" id="SSF48403">
    <property type="entry name" value="Ankyrin repeat"/>
    <property type="match status" value="1"/>
</dbReference>
<dbReference type="PROSITE" id="PS50297">
    <property type="entry name" value="ANK_REP_REGION"/>
    <property type="match status" value="4"/>
</dbReference>
<dbReference type="PANTHER" id="PTHR24171">
    <property type="entry name" value="ANKYRIN REPEAT DOMAIN-CONTAINING PROTEIN 39-RELATED"/>
    <property type="match status" value="1"/>
</dbReference>
<dbReference type="InterPro" id="IPR002110">
    <property type="entry name" value="Ankyrin_rpt"/>
</dbReference>
<evidence type="ECO:0000313" key="4">
    <source>
        <dbReference type="EMBL" id="KEQ27863.1"/>
    </source>
</evidence>
<proteinExistence type="predicted"/>
<keyword evidence="2 3" id="KW-0040">ANK repeat</keyword>
<feature type="repeat" description="ANK" evidence="3">
    <location>
        <begin position="39"/>
        <end position="71"/>
    </location>
</feature>
<evidence type="ECO:0000256" key="3">
    <source>
        <dbReference type="PROSITE-ProRule" id="PRU00023"/>
    </source>
</evidence>
<keyword evidence="5" id="KW-1185">Reference proteome</keyword>
<dbReference type="eggNOG" id="COG0666">
    <property type="taxonomic scope" value="Bacteria"/>
</dbReference>
<evidence type="ECO:0000256" key="2">
    <source>
        <dbReference type="ARBA" id="ARBA00023043"/>
    </source>
</evidence>
<feature type="repeat" description="ANK" evidence="3">
    <location>
        <begin position="112"/>
        <end position="145"/>
    </location>
</feature>
<dbReference type="Pfam" id="PF12796">
    <property type="entry name" value="Ank_2"/>
    <property type="match status" value="1"/>
</dbReference>
<dbReference type="SMART" id="SM00248">
    <property type="entry name" value="ANK"/>
    <property type="match status" value="4"/>
</dbReference>
<dbReference type="AlphaFoldDB" id="A0A081PAZ0"/>
<reference evidence="4 5" key="1">
    <citation type="submission" date="2014-06" db="EMBL/GenBank/DDBJ databases">
        <title>Draft genome sequence of Paenibacillus sp. MSt1.</title>
        <authorList>
            <person name="Aw Y.K."/>
            <person name="Ong K.S."/>
            <person name="Gan H.M."/>
            <person name="Lee S.M."/>
        </authorList>
    </citation>
    <scope>NUCLEOTIDE SEQUENCE [LARGE SCALE GENOMIC DNA]</scope>
    <source>
        <strain evidence="4 5">MSt1</strain>
    </source>
</reference>
<protein>
    <submittedName>
        <fullName evidence="4">Ankyrin</fullName>
    </submittedName>
</protein>
<name>A0A081PAZ0_9BACL</name>
<evidence type="ECO:0000256" key="1">
    <source>
        <dbReference type="ARBA" id="ARBA00022737"/>
    </source>
</evidence>
<dbReference type="RefSeq" id="WP_036675002.1">
    <property type="nucleotide sequence ID" value="NZ_JNVM01000001.1"/>
</dbReference>
<dbReference type="Proteomes" id="UP000028123">
    <property type="component" value="Unassembled WGS sequence"/>
</dbReference>
<sequence>MELIPSIDDVVQAAQSGDASRLQDMLESHPSLAHTENGDGLTPLGFAAHFGSKAAVQVLLDYGADVNAVSHSKISYIPSNTALHAAIAGERDPEVIQLLLTRGARTNIFDSNGHTCLHTAAFHDDNTELVRLLIEHGADVNAKAEGGDTPLALAVRQGNERVAELLRRHGARL</sequence>
<comment type="caution">
    <text evidence="4">The sequence shown here is derived from an EMBL/GenBank/DDBJ whole genome shotgun (WGS) entry which is preliminary data.</text>
</comment>
<dbReference type="Pfam" id="PF13637">
    <property type="entry name" value="Ank_4"/>
    <property type="match status" value="1"/>
</dbReference>
<gene>
    <name evidence="4" type="ORF">ET33_00080</name>
</gene>
<dbReference type="OrthoDB" id="5622506at2"/>
<accession>A0A081PAZ0</accession>
<feature type="repeat" description="ANK" evidence="3">
    <location>
        <begin position="78"/>
        <end position="111"/>
    </location>
</feature>
<organism evidence="4 5">
    <name type="scientific">Paenibacillus tyrfis</name>
    <dbReference type="NCBI Taxonomy" id="1501230"/>
    <lineage>
        <taxon>Bacteria</taxon>
        <taxon>Bacillati</taxon>
        <taxon>Bacillota</taxon>
        <taxon>Bacilli</taxon>
        <taxon>Bacillales</taxon>
        <taxon>Paenibacillaceae</taxon>
        <taxon>Paenibacillus</taxon>
    </lineage>
</organism>
<dbReference type="InterPro" id="IPR036770">
    <property type="entry name" value="Ankyrin_rpt-contain_sf"/>
</dbReference>
<dbReference type="PRINTS" id="PR01415">
    <property type="entry name" value="ANKYRIN"/>
</dbReference>
<keyword evidence="1" id="KW-0677">Repeat</keyword>
<dbReference type="Gene3D" id="1.25.40.20">
    <property type="entry name" value="Ankyrin repeat-containing domain"/>
    <property type="match status" value="1"/>
</dbReference>
<dbReference type="PROSITE" id="PS50088">
    <property type="entry name" value="ANK_REPEAT"/>
    <property type="match status" value="4"/>
</dbReference>